<dbReference type="Proteomes" id="UP000251800">
    <property type="component" value="Unassembled WGS sequence"/>
</dbReference>
<dbReference type="UniPathway" id="UPA01068">
    <property type="reaction ID" value="UER00304"/>
</dbReference>
<keyword evidence="2 5" id="KW-0285">Flavoprotein</keyword>
<dbReference type="InterPro" id="IPR012349">
    <property type="entry name" value="Split_barrel_FMN-bd"/>
</dbReference>
<dbReference type="GO" id="GO:0010181">
    <property type="term" value="F:FMN binding"/>
    <property type="evidence" value="ECO:0007669"/>
    <property type="project" value="UniProtKB-UniRule"/>
</dbReference>
<evidence type="ECO:0000256" key="1">
    <source>
        <dbReference type="ARBA" id="ARBA00007301"/>
    </source>
</evidence>
<dbReference type="Pfam" id="PF10590">
    <property type="entry name" value="PNP_phzG_C"/>
    <property type="match status" value="1"/>
</dbReference>
<proteinExistence type="inferred from homology"/>
<dbReference type="Pfam" id="PF01243">
    <property type="entry name" value="PNPOx_N"/>
    <property type="match status" value="1"/>
</dbReference>
<feature type="binding site" evidence="5">
    <location>
        <position position="123"/>
    </location>
    <ligand>
        <name>substrate</name>
    </ligand>
</feature>
<evidence type="ECO:0000259" key="8">
    <source>
        <dbReference type="Pfam" id="PF10590"/>
    </source>
</evidence>
<keyword evidence="3 5" id="KW-0288">FMN</keyword>
<dbReference type="InterPro" id="IPR000659">
    <property type="entry name" value="Pyridox_Oxase"/>
</dbReference>
<dbReference type="PROSITE" id="PS01064">
    <property type="entry name" value="PYRIDOX_OXIDASE"/>
    <property type="match status" value="1"/>
</dbReference>
<dbReference type="SUPFAM" id="SSF50475">
    <property type="entry name" value="FMN-binding split barrel"/>
    <property type="match status" value="1"/>
</dbReference>
<evidence type="ECO:0000256" key="2">
    <source>
        <dbReference type="ARBA" id="ARBA00022630"/>
    </source>
</evidence>
<evidence type="ECO:0000256" key="4">
    <source>
        <dbReference type="ARBA" id="ARBA00023002"/>
    </source>
</evidence>
<dbReference type="NCBIfam" id="NF004231">
    <property type="entry name" value="PRK05679.1"/>
    <property type="match status" value="1"/>
</dbReference>
<dbReference type="Gene3D" id="2.30.110.10">
    <property type="entry name" value="Electron Transport, Fmn-binding Protein, Chain A"/>
    <property type="match status" value="1"/>
</dbReference>
<comment type="similarity">
    <text evidence="1 5">Belongs to the pyridoxamine 5'-phosphate oxidase family.</text>
</comment>
<dbReference type="InterPro" id="IPR019740">
    <property type="entry name" value="Pyridox_Oxase_CS"/>
</dbReference>
<evidence type="ECO:0000256" key="5">
    <source>
        <dbReference type="HAMAP-Rule" id="MF_01629"/>
    </source>
</evidence>
<comment type="pathway">
    <text evidence="5">Cofactor metabolism; pyridoxal 5'-phosphate salvage; pyridoxal 5'-phosphate from pyridoxine 5'-phosphate: step 1/1.</text>
</comment>
<dbReference type="NCBIfam" id="TIGR00558">
    <property type="entry name" value="pdxH"/>
    <property type="match status" value="1"/>
</dbReference>
<sequence>MAQYTLHEQTGLELGDLPSNPLEGVRDWVAAAREAGQIEPVAATLATADDSGMPAARIVLVKQFADDGVAFYTNHDSNKGRDLAANPRAALCFWWDRLQRQVRLAGPVQRMPQSEADHYFQSRPRGSRIGAWASEQSRPVDSREALEARVEAVAEQFGDEDIPIPDFWGGYWLRPAVVEFWQGRNNRLHDRICYRRGEHGDWQRERLEP</sequence>
<feature type="binding site" evidence="5">
    <location>
        <position position="127"/>
    </location>
    <ligand>
        <name>substrate</name>
    </ligand>
</feature>
<feature type="domain" description="Pyridoxamine 5'-phosphate oxidase N-terminal" evidence="7">
    <location>
        <begin position="39"/>
        <end position="155"/>
    </location>
</feature>
<feature type="binding site" evidence="5 6">
    <location>
        <begin position="72"/>
        <end position="73"/>
    </location>
    <ligand>
        <name>FMN</name>
        <dbReference type="ChEBI" id="CHEBI:58210"/>
    </ligand>
</feature>
<comment type="caution">
    <text evidence="5">Lacks conserved residue(s) required for the propagation of feature annotation.</text>
</comment>
<feature type="binding site" evidence="5 6">
    <location>
        <begin position="57"/>
        <end position="62"/>
    </location>
    <ligand>
        <name>FMN</name>
        <dbReference type="ChEBI" id="CHEBI:58210"/>
    </ligand>
</feature>
<dbReference type="GO" id="GO:0008615">
    <property type="term" value="P:pyridoxine biosynthetic process"/>
    <property type="evidence" value="ECO:0007669"/>
    <property type="project" value="UniProtKB-UniRule"/>
</dbReference>
<feature type="binding site" evidence="5 6">
    <location>
        <begin position="136"/>
        <end position="137"/>
    </location>
    <ligand>
        <name>FMN</name>
        <dbReference type="ChEBI" id="CHEBI:58210"/>
    </ligand>
</feature>
<protein>
    <recommendedName>
        <fullName evidence="5">Pyridoxine/pyridoxamine 5'-phosphate oxidase</fullName>
        <ecNumber evidence="5">1.4.3.5</ecNumber>
    </recommendedName>
    <alternativeName>
        <fullName evidence="5">PNP/PMP oxidase</fullName>
        <shortName evidence="5">PNPOx</shortName>
    </alternativeName>
    <alternativeName>
        <fullName evidence="5">Pyridoxal 5'-phosphate synthase</fullName>
    </alternativeName>
</protein>
<dbReference type="OrthoDB" id="9780392at2"/>
<feature type="binding site" evidence="5 6">
    <location>
        <position position="191"/>
    </location>
    <ligand>
        <name>FMN</name>
        <dbReference type="ChEBI" id="CHEBI:58210"/>
    </ligand>
</feature>
<comment type="pathway">
    <text evidence="5">Cofactor metabolism; pyridoxal 5'-phosphate salvage; pyridoxal 5'-phosphate from pyridoxamine 5'-phosphate: step 1/1.</text>
</comment>
<comment type="catalytic activity">
    <reaction evidence="5">
        <text>pyridoxine 5'-phosphate + O2 = pyridoxal 5'-phosphate + H2O2</text>
        <dbReference type="Rhea" id="RHEA:15149"/>
        <dbReference type="ChEBI" id="CHEBI:15379"/>
        <dbReference type="ChEBI" id="CHEBI:16240"/>
        <dbReference type="ChEBI" id="CHEBI:58589"/>
        <dbReference type="ChEBI" id="CHEBI:597326"/>
        <dbReference type="EC" id="1.4.3.5"/>
    </reaction>
</comment>
<evidence type="ECO:0000256" key="6">
    <source>
        <dbReference type="PIRSR" id="PIRSR000190-2"/>
    </source>
</evidence>
<reference evidence="9 10" key="1">
    <citation type="submission" date="2018-05" db="EMBL/GenBank/DDBJ databases">
        <title>Abyssibacter profundi OUC007T gen. nov., sp. nov, a marine bacterium isolated from seawater of the Mariana Trench.</title>
        <authorList>
            <person name="Zhou S."/>
        </authorList>
    </citation>
    <scope>NUCLEOTIDE SEQUENCE [LARGE SCALE GENOMIC DNA]</scope>
    <source>
        <strain evidence="9 10">OUC007</strain>
    </source>
</reference>
<comment type="catalytic activity">
    <reaction evidence="5">
        <text>pyridoxamine 5'-phosphate + O2 + H2O = pyridoxal 5'-phosphate + H2O2 + NH4(+)</text>
        <dbReference type="Rhea" id="RHEA:15817"/>
        <dbReference type="ChEBI" id="CHEBI:15377"/>
        <dbReference type="ChEBI" id="CHEBI:15379"/>
        <dbReference type="ChEBI" id="CHEBI:16240"/>
        <dbReference type="ChEBI" id="CHEBI:28938"/>
        <dbReference type="ChEBI" id="CHEBI:58451"/>
        <dbReference type="ChEBI" id="CHEBI:597326"/>
        <dbReference type="EC" id="1.4.3.5"/>
    </reaction>
</comment>
<feature type="binding site" evidence="5 6">
    <location>
        <position position="101"/>
    </location>
    <ligand>
        <name>FMN</name>
        <dbReference type="ChEBI" id="CHEBI:58210"/>
    </ligand>
</feature>
<name>A0A363UJH8_9GAMM</name>
<feature type="domain" description="Pyridoxine 5'-phosphate oxidase dimerisation C-terminal" evidence="8">
    <location>
        <begin position="168"/>
        <end position="209"/>
    </location>
</feature>
<dbReference type="InterPro" id="IPR019576">
    <property type="entry name" value="Pyridoxamine_oxidase_dimer_C"/>
</dbReference>
<evidence type="ECO:0000313" key="9">
    <source>
        <dbReference type="EMBL" id="PWN55583.1"/>
    </source>
</evidence>
<evidence type="ECO:0000313" key="10">
    <source>
        <dbReference type="Proteomes" id="UP000251800"/>
    </source>
</evidence>
<comment type="caution">
    <text evidence="9">The sequence shown here is derived from an EMBL/GenBank/DDBJ whole genome shotgun (WGS) entry which is preliminary data.</text>
</comment>
<organism evidence="9 10">
    <name type="scientific">Abyssibacter profundi</name>
    <dbReference type="NCBI Taxonomy" id="2182787"/>
    <lineage>
        <taxon>Bacteria</taxon>
        <taxon>Pseudomonadati</taxon>
        <taxon>Pseudomonadota</taxon>
        <taxon>Gammaproteobacteria</taxon>
        <taxon>Chromatiales</taxon>
        <taxon>Oceanococcaceae</taxon>
        <taxon>Abyssibacter</taxon>
    </lineage>
</organism>
<feature type="binding site" evidence="5 6">
    <location>
        <position position="181"/>
    </location>
    <ligand>
        <name>FMN</name>
        <dbReference type="ChEBI" id="CHEBI:58210"/>
    </ligand>
</feature>
<keyword evidence="10" id="KW-1185">Reference proteome</keyword>
<dbReference type="PANTHER" id="PTHR10851">
    <property type="entry name" value="PYRIDOXINE-5-PHOSPHATE OXIDASE"/>
    <property type="match status" value="1"/>
</dbReference>
<feature type="binding site" evidence="5 6">
    <location>
        <position position="79"/>
    </location>
    <ligand>
        <name>FMN</name>
        <dbReference type="ChEBI" id="CHEBI:58210"/>
    </ligand>
</feature>
<dbReference type="EMBL" id="QEQK01000010">
    <property type="protein sequence ID" value="PWN55583.1"/>
    <property type="molecule type" value="Genomic_DNA"/>
</dbReference>
<comment type="subunit">
    <text evidence="5">Homodimer.</text>
</comment>
<evidence type="ECO:0000259" key="7">
    <source>
        <dbReference type="Pfam" id="PF01243"/>
    </source>
</evidence>
<dbReference type="PANTHER" id="PTHR10851:SF0">
    <property type="entry name" value="PYRIDOXINE-5'-PHOSPHATE OXIDASE"/>
    <property type="match status" value="1"/>
</dbReference>
<gene>
    <name evidence="5 9" type="primary">pdxH</name>
    <name evidence="9" type="ORF">DEH80_12255</name>
</gene>
<keyword evidence="4 5" id="KW-0560">Oxidoreductase</keyword>
<dbReference type="EC" id="1.4.3.5" evidence="5"/>
<dbReference type="GO" id="GO:0004733">
    <property type="term" value="F:pyridoxamine phosphate oxidase activity"/>
    <property type="evidence" value="ECO:0007669"/>
    <property type="project" value="UniProtKB-UniRule"/>
</dbReference>
<feature type="binding site" evidence="5">
    <location>
        <position position="62"/>
    </location>
    <ligand>
        <name>substrate</name>
    </ligand>
</feature>
<dbReference type="AlphaFoldDB" id="A0A363UJH8"/>
<feature type="binding site" evidence="5">
    <location>
        <begin position="187"/>
        <end position="189"/>
    </location>
    <ligand>
        <name>substrate</name>
    </ligand>
</feature>
<accession>A0A363UJH8</accession>
<comment type="function">
    <text evidence="5">Catalyzes the oxidation of either pyridoxine 5'-phosphate (PNP) or pyridoxamine 5'-phosphate (PMP) into pyridoxal 5'-phosphate (PLP).</text>
</comment>
<evidence type="ECO:0000256" key="3">
    <source>
        <dbReference type="ARBA" id="ARBA00022643"/>
    </source>
</evidence>
<comment type="cofactor">
    <cofactor evidence="5 6">
        <name>FMN</name>
        <dbReference type="ChEBI" id="CHEBI:58210"/>
    </cofactor>
    <text evidence="5 6">Binds 1 FMN per subunit.</text>
</comment>
<keyword evidence="5" id="KW-0664">Pyridoxine biosynthesis</keyword>
<dbReference type="PIRSF" id="PIRSF000190">
    <property type="entry name" value="Pyd_amn-ph_oxd"/>
    <property type="match status" value="1"/>
</dbReference>
<dbReference type="InterPro" id="IPR011576">
    <property type="entry name" value="Pyridox_Oxase_N"/>
</dbReference>
<dbReference type="HAMAP" id="MF_01629">
    <property type="entry name" value="PdxH"/>
    <property type="match status" value="1"/>
</dbReference>
<feature type="binding site" evidence="5">
    <location>
        <position position="119"/>
    </location>
    <ligand>
        <name>substrate</name>
    </ligand>
</feature>